<protein>
    <submittedName>
        <fullName evidence="2">Uncharacterized protein</fullName>
    </submittedName>
</protein>
<reference evidence="2" key="4">
    <citation type="submission" date="2019-03" db="UniProtKB">
        <authorList>
            <consortium name="EnsemblPlants"/>
        </authorList>
    </citation>
    <scope>IDENTIFICATION</scope>
</reference>
<dbReference type="Pfam" id="PF04398">
    <property type="entry name" value="DUF538"/>
    <property type="match status" value="1"/>
</dbReference>
<evidence type="ECO:0000313" key="3">
    <source>
        <dbReference type="Proteomes" id="UP000015105"/>
    </source>
</evidence>
<dbReference type="InterPro" id="IPR036758">
    <property type="entry name" value="At5g01610-like"/>
</dbReference>
<dbReference type="SUPFAM" id="SSF141562">
    <property type="entry name" value="At5g01610-like"/>
    <property type="match status" value="1"/>
</dbReference>
<evidence type="ECO:0000256" key="1">
    <source>
        <dbReference type="SAM" id="Phobius"/>
    </source>
</evidence>
<reference evidence="3" key="2">
    <citation type="journal article" date="2017" name="Nat. Plants">
        <title>The Aegilops tauschii genome reveals multiple impacts of transposons.</title>
        <authorList>
            <person name="Zhao G."/>
            <person name="Zou C."/>
            <person name="Li K."/>
            <person name="Wang K."/>
            <person name="Li T."/>
            <person name="Gao L."/>
            <person name="Zhang X."/>
            <person name="Wang H."/>
            <person name="Yang Z."/>
            <person name="Liu X."/>
            <person name="Jiang W."/>
            <person name="Mao L."/>
            <person name="Kong X."/>
            <person name="Jiao Y."/>
            <person name="Jia J."/>
        </authorList>
    </citation>
    <scope>NUCLEOTIDE SEQUENCE [LARGE SCALE GENOMIC DNA]</scope>
    <source>
        <strain evidence="3">cv. AL8/78</strain>
    </source>
</reference>
<keyword evidence="3" id="KW-1185">Reference proteome</keyword>
<name>A0A453IWS0_AEGTS</name>
<dbReference type="AlphaFoldDB" id="A0A453IWS0"/>
<reference evidence="3" key="1">
    <citation type="journal article" date="2014" name="Science">
        <title>Ancient hybridizations among the ancestral genomes of bread wheat.</title>
        <authorList>
            <consortium name="International Wheat Genome Sequencing Consortium,"/>
            <person name="Marcussen T."/>
            <person name="Sandve S.R."/>
            <person name="Heier L."/>
            <person name="Spannagl M."/>
            <person name="Pfeifer M."/>
            <person name="Jakobsen K.S."/>
            <person name="Wulff B.B."/>
            <person name="Steuernagel B."/>
            <person name="Mayer K.F."/>
            <person name="Olsen O.A."/>
        </authorList>
    </citation>
    <scope>NUCLEOTIDE SEQUENCE [LARGE SCALE GENOMIC DNA]</scope>
    <source>
        <strain evidence="3">cv. AL8/78</strain>
    </source>
</reference>
<proteinExistence type="predicted"/>
<organism evidence="2 3">
    <name type="scientific">Aegilops tauschii subsp. strangulata</name>
    <name type="common">Goatgrass</name>
    <dbReference type="NCBI Taxonomy" id="200361"/>
    <lineage>
        <taxon>Eukaryota</taxon>
        <taxon>Viridiplantae</taxon>
        <taxon>Streptophyta</taxon>
        <taxon>Embryophyta</taxon>
        <taxon>Tracheophyta</taxon>
        <taxon>Spermatophyta</taxon>
        <taxon>Magnoliopsida</taxon>
        <taxon>Liliopsida</taxon>
        <taxon>Poales</taxon>
        <taxon>Poaceae</taxon>
        <taxon>BOP clade</taxon>
        <taxon>Pooideae</taxon>
        <taxon>Triticodae</taxon>
        <taxon>Triticeae</taxon>
        <taxon>Triticinae</taxon>
        <taxon>Aegilops</taxon>
    </lineage>
</organism>
<dbReference type="Proteomes" id="UP000015105">
    <property type="component" value="Chromosome 4D"/>
</dbReference>
<accession>A0A453IWS0</accession>
<reference evidence="2" key="3">
    <citation type="journal article" date="2017" name="Nature">
        <title>Genome sequence of the progenitor of the wheat D genome Aegilops tauschii.</title>
        <authorList>
            <person name="Luo M.C."/>
            <person name="Gu Y.Q."/>
            <person name="Puiu D."/>
            <person name="Wang H."/>
            <person name="Twardziok S.O."/>
            <person name="Deal K.R."/>
            <person name="Huo N."/>
            <person name="Zhu T."/>
            <person name="Wang L."/>
            <person name="Wang Y."/>
            <person name="McGuire P.E."/>
            <person name="Liu S."/>
            <person name="Long H."/>
            <person name="Ramasamy R.K."/>
            <person name="Rodriguez J.C."/>
            <person name="Van S.L."/>
            <person name="Yuan L."/>
            <person name="Wang Z."/>
            <person name="Xia Z."/>
            <person name="Xiao L."/>
            <person name="Anderson O.D."/>
            <person name="Ouyang S."/>
            <person name="Liang Y."/>
            <person name="Zimin A.V."/>
            <person name="Pertea G."/>
            <person name="Qi P."/>
            <person name="Bennetzen J.L."/>
            <person name="Dai X."/>
            <person name="Dawson M.W."/>
            <person name="Muller H.G."/>
            <person name="Kugler K."/>
            <person name="Rivarola-Duarte L."/>
            <person name="Spannagl M."/>
            <person name="Mayer K.F.X."/>
            <person name="Lu F.H."/>
            <person name="Bevan M.W."/>
            <person name="Leroy P."/>
            <person name="Li P."/>
            <person name="You F.M."/>
            <person name="Sun Q."/>
            <person name="Liu Z."/>
            <person name="Lyons E."/>
            <person name="Wicker T."/>
            <person name="Salzberg S.L."/>
            <person name="Devos K.M."/>
            <person name="Dvorak J."/>
        </authorList>
    </citation>
    <scope>NUCLEOTIDE SEQUENCE [LARGE SCALE GENOMIC DNA]</scope>
    <source>
        <strain evidence="2">cv. AL8/78</strain>
    </source>
</reference>
<sequence length="163" mass="17553">SSSSYIDTICKQQRLAMAIQHLLLIVFMVYILQAATSDTAYDLLAKNNFPRALLPLGVKSYVNHDGGAVEVTLPASCDFNVTVAGGSHKIRFDSIVSGVIRPGSITQLGGVRIQVEWDFLAFHTVQSVTSSDLLVVSMRPRSTSPFRLATSCRAPGAAKALID</sequence>
<dbReference type="Gramene" id="AET4Gv20709300.1">
    <property type="protein sequence ID" value="AET4Gv20709300.1"/>
    <property type="gene ID" value="AET4Gv20709300"/>
</dbReference>
<feature type="transmembrane region" description="Helical" evidence="1">
    <location>
        <begin position="15"/>
        <end position="32"/>
    </location>
</feature>
<reference evidence="2" key="5">
    <citation type="journal article" date="2021" name="G3 (Bethesda)">
        <title>Aegilops tauschii genome assembly Aet v5.0 features greater sequence contiguity and improved annotation.</title>
        <authorList>
            <person name="Wang L."/>
            <person name="Zhu T."/>
            <person name="Rodriguez J.C."/>
            <person name="Deal K.R."/>
            <person name="Dubcovsky J."/>
            <person name="McGuire P.E."/>
            <person name="Lux T."/>
            <person name="Spannagl M."/>
            <person name="Mayer K.F.X."/>
            <person name="Baldrich P."/>
            <person name="Meyers B.C."/>
            <person name="Huo N."/>
            <person name="Gu Y.Q."/>
            <person name="Zhou H."/>
            <person name="Devos K.M."/>
            <person name="Bennetzen J.L."/>
            <person name="Unver T."/>
            <person name="Budak H."/>
            <person name="Gulick P.J."/>
            <person name="Galiba G."/>
            <person name="Kalapos B."/>
            <person name="Nelson D.R."/>
            <person name="Li P."/>
            <person name="You F.M."/>
            <person name="Luo M.C."/>
            <person name="Dvorak J."/>
        </authorList>
    </citation>
    <scope>NUCLEOTIDE SEQUENCE [LARGE SCALE GENOMIC DNA]</scope>
    <source>
        <strain evidence="2">cv. AL8/78</strain>
    </source>
</reference>
<dbReference type="PANTHER" id="PTHR31676">
    <property type="entry name" value="T31J12.3 PROTEIN-RELATED"/>
    <property type="match status" value="1"/>
</dbReference>
<dbReference type="InterPro" id="IPR007493">
    <property type="entry name" value="DUF538"/>
</dbReference>
<evidence type="ECO:0000313" key="2">
    <source>
        <dbReference type="EnsemblPlants" id="AET4Gv20709300.1"/>
    </source>
</evidence>
<dbReference type="STRING" id="200361.A0A453IWS0"/>
<dbReference type="Gene3D" id="2.30.240.10">
    <property type="entry name" value="At5g01610-like"/>
    <property type="match status" value="1"/>
</dbReference>
<keyword evidence="1" id="KW-0472">Membrane</keyword>
<keyword evidence="1" id="KW-0812">Transmembrane</keyword>
<dbReference type="EnsemblPlants" id="AET4Gv20709300.1">
    <property type="protein sequence ID" value="AET4Gv20709300.1"/>
    <property type="gene ID" value="AET4Gv20709300"/>
</dbReference>
<dbReference type="PANTHER" id="PTHR31676:SF14">
    <property type="entry name" value="OS03G0393600 PROTEIN"/>
    <property type="match status" value="1"/>
</dbReference>
<keyword evidence="1" id="KW-1133">Transmembrane helix</keyword>